<dbReference type="PANTHER" id="PTHR42889:SF1">
    <property type="entry name" value="BLR3681 PROTEIN"/>
    <property type="match status" value="1"/>
</dbReference>
<evidence type="ECO:0000313" key="2">
    <source>
        <dbReference type="EMBL" id="RVT42352.1"/>
    </source>
</evidence>
<dbReference type="Proteomes" id="UP000282977">
    <property type="component" value="Unassembled WGS sequence"/>
</dbReference>
<gene>
    <name evidence="2" type="ORF">ENE74_09165</name>
</gene>
<dbReference type="SUPFAM" id="SSF51556">
    <property type="entry name" value="Metallo-dependent hydrolases"/>
    <property type="match status" value="1"/>
</dbReference>
<dbReference type="InterPro" id="IPR032466">
    <property type="entry name" value="Metal_Hydrolase"/>
</dbReference>
<name>A0A437JAN7_9SPHN</name>
<dbReference type="EMBL" id="RZUL01000002">
    <property type="protein sequence ID" value="RVT42352.1"/>
    <property type="molecule type" value="Genomic_DNA"/>
</dbReference>
<sequence length="354" mass="39529">MIDGVFVVDAAVHGFNFTSDNLRAPFMPEIVRMLYHFGFDTLHPLGDARYRLTFEQFQNLFTLQPELMQRVLFAESHIDMACYHGVPMYGLFGDGSSPIWIGEQIAAQFPHRMQIYADLSPTHPDPVGWIDSVAGRPNVLGVKFYPVDLVEGKIVTVQLDDDKAVMPLIERCRTKGIRTIAVHKAVPLGPIGREHYHVRDMAPAIAAFPDLQFEIVHGGFAFAEETAALLDKYDNVWINLESTPCYAVNNADKFADIIEPLIATGKHERIMFATGATGMHPQPFVEAFWRLEMPRGYSKLSDEMKAGILGRNFCTLHGIDVEAARTSCSADIYGIDGKLDAPWTMVRELEQAAA</sequence>
<dbReference type="Gene3D" id="3.20.20.140">
    <property type="entry name" value="Metal-dependent hydrolases"/>
    <property type="match status" value="1"/>
</dbReference>
<accession>A0A437JAN7</accession>
<dbReference type="OrthoDB" id="149172at2"/>
<feature type="domain" description="Amidohydrolase-related" evidence="1">
    <location>
        <begin position="106"/>
        <end position="312"/>
    </location>
</feature>
<dbReference type="RefSeq" id="WP_127690528.1">
    <property type="nucleotide sequence ID" value="NZ_RZUL01000002.1"/>
</dbReference>
<organism evidence="2 3">
    <name type="scientific">Sphingobium algorifonticola</name>
    <dbReference type="NCBI Taxonomy" id="2008318"/>
    <lineage>
        <taxon>Bacteria</taxon>
        <taxon>Pseudomonadati</taxon>
        <taxon>Pseudomonadota</taxon>
        <taxon>Alphaproteobacteria</taxon>
        <taxon>Sphingomonadales</taxon>
        <taxon>Sphingomonadaceae</taxon>
        <taxon>Sphingobium</taxon>
    </lineage>
</organism>
<reference evidence="2 3" key="1">
    <citation type="submission" date="2019-01" db="EMBL/GenBank/DDBJ databases">
        <authorList>
            <person name="Chen W.-M."/>
        </authorList>
    </citation>
    <scope>NUCLEOTIDE SEQUENCE [LARGE SCALE GENOMIC DNA]</scope>
    <source>
        <strain evidence="2 3">TLA-22</strain>
    </source>
</reference>
<dbReference type="GO" id="GO:0016787">
    <property type="term" value="F:hydrolase activity"/>
    <property type="evidence" value="ECO:0007669"/>
    <property type="project" value="InterPro"/>
</dbReference>
<proteinExistence type="predicted"/>
<dbReference type="PANTHER" id="PTHR42889">
    <property type="entry name" value="BLR3681 PROTEIN"/>
    <property type="match status" value="1"/>
</dbReference>
<evidence type="ECO:0000313" key="3">
    <source>
        <dbReference type="Proteomes" id="UP000282977"/>
    </source>
</evidence>
<dbReference type="Pfam" id="PF04909">
    <property type="entry name" value="Amidohydro_2"/>
    <property type="match status" value="1"/>
</dbReference>
<evidence type="ECO:0000259" key="1">
    <source>
        <dbReference type="Pfam" id="PF04909"/>
    </source>
</evidence>
<comment type="caution">
    <text evidence="2">The sequence shown here is derived from an EMBL/GenBank/DDBJ whole genome shotgun (WGS) entry which is preliminary data.</text>
</comment>
<keyword evidence="3" id="KW-1185">Reference proteome</keyword>
<protein>
    <recommendedName>
        <fullName evidence="1">Amidohydrolase-related domain-containing protein</fullName>
    </recommendedName>
</protein>
<dbReference type="InterPro" id="IPR006680">
    <property type="entry name" value="Amidohydro-rel"/>
</dbReference>
<dbReference type="AlphaFoldDB" id="A0A437JAN7"/>